<accession>A0A4Y9Z573</accession>
<evidence type="ECO:0000313" key="2">
    <source>
        <dbReference type="EMBL" id="TFY70016.1"/>
    </source>
</evidence>
<evidence type="ECO:0000256" key="1">
    <source>
        <dbReference type="SAM" id="MobiDB-lite"/>
    </source>
</evidence>
<name>A0A4Y9Z573_9APHY</name>
<dbReference type="Proteomes" id="UP000298390">
    <property type="component" value="Unassembled WGS sequence"/>
</dbReference>
<feature type="compositionally biased region" description="Pro residues" evidence="1">
    <location>
        <begin position="78"/>
        <end position="94"/>
    </location>
</feature>
<dbReference type="AlphaFoldDB" id="A0A4Y9Z573"/>
<organism evidence="2 3">
    <name type="scientific">Rhodofomes roseus</name>
    <dbReference type="NCBI Taxonomy" id="34475"/>
    <lineage>
        <taxon>Eukaryota</taxon>
        <taxon>Fungi</taxon>
        <taxon>Dikarya</taxon>
        <taxon>Basidiomycota</taxon>
        <taxon>Agaricomycotina</taxon>
        <taxon>Agaricomycetes</taxon>
        <taxon>Polyporales</taxon>
        <taxon>Rhodofomes</taxon>
    </lineage>
</organism>
<dbReference type="STRING" id="34475.A0A4Y9Z573"/>
<dbReference type="EMBL" id="SEKV01000002">
    <property type="protein sequence ID" value="TFY70016.1"/>
    <property type="molecule type" value="Genomic_DNA"/>
</dbReference>
<reference evidence="2 3" key="1">
    <citation type="submission" date="2019-01" db="EMBL/GenBank/DDBJ databases">
        <title>Genome sequencing of the rare red list fungi Fomitopsis rosea.</title>
        <authorList>
            <person name="Buettner E."/>
            <person name="Kellner H."/>
        </authorList>
    </citation>
    <scope>NUCLEOTIDE SEQUENCE [LARGE SCALE GENOMIC DNA]</scope>
    <source>
        <strain evidence="2 3">DSM 105464</strain>
    </source>
</reference>
<proteinExistence type="predicted"/>
<evidence type="ECO:0000313" key="3">
    <source>
        <dbReference type="Proteomes" id="UP000298390"/>
    </source>
</evidence>
<feature type="region of interest" description="Disordered" evidence="1">
    <location>
        <begin position="54"/>
        <end position="96"/>
    </location>
</feature>
<gene>
    <name evidence="2" type="ORF">EVJ58_g119</name>
</gene>
<sequence length="145" mass="15478">MDPTSLVLIALDLYDIRESYEEAFEYFVRAWHQARVPSAAIRLATHYLPVQSRVPDLSPDIATSTGSLESSTDTEPTTPTPSIPETSPSPPPTPGTLAYYLGRIGGASGLADLFLSAGILHLEGAAAPPTVLRVRRAVFPAHPPS</sequence>
<protein>
    <submittedName>
        <fullName evidence="2">Uncharacterized protein</fullName>
    </submittedName>
</protein>
<comment type="caution">
    <text evidence="2">The sequence shown here is derived from an EMBL/GenBank/DDBJ whole genome shotgun (WGS) entry which is preliminary data.</text>
</comment>